<evidence type="ECO:0000256" key="2">
    <source>
        <dbReference type="ARBA" id="ARBA00022692"/>
    </source>
</evidence>
<feature type="transmembrane region" description="Helical" evidence="5">
    <location>
        <begin position="123"/>
        <end position="147"/>
    </location>
</feature>
<accession>A0A0D0Q2D3</accession>
<name>A0A0D0Q2D3_KITGR</name>
<dbReference type="PATRIC" id="fig|2064.6.peg.886"/>
<feature type="transmembrane region" description="Helical" evidence="5">
    <location>
        <begin position="271"/>
        <end position="289"/>
    </location>
</feature>
<dbReference type="CDD" id="cd17319">
    <property type="entry name" value="MFS_ExuT_GudP_like"/>
    <property type="match status" value="1"/>
</dbReference>
<feature type="transmembrane region" description="Helical" evidence="5">
    <location>
        <begin position="64"/>
        <end position="83"/>
    </location>
</feature>
<evidence type="ECO:0000256" key="5">
    <source>
        <dbReference type="SAM" id="Phobius"/>
    </source>
</evidence>
<dbReference type="InterPro" id="IPR036259">
    <property type="entry name" value="MFS_trans_sf"/>
</dbReference>
<dbReference type="EMBL" id="JXZB01000001">
    <property type="protein sequence ID" value="KIQ66672.1"/>
    <property type="molecule type" value="Genomic_DNA"/>
</dbReference>
<keyword evidence="2 5" id="KW-0812">Transmembrane</keyword>
<dbReference type="InterPro" id="IPR020846">
    <property type="entry name" value="MFS_dom"/>
</dbReference>
<dbReference type="PROSITE" id="PS50850">
    <property type="entry name" value="MFS"/>
    <property type="match status" value="1"/>
</dbReference>
<evidence type="ECO:0000256" key="3">
    <source>
        <dbReference type="ARBA" id="ARBA00022989"/>
    </source>
</evidence>
<dbReference type="Proteomes" id="UP000032066">
    <property type="component" value="Unassembled WGS sequence"/>
</dbReference>
<keyword evidence="8" id="KW-1185">Reference proteome</keyword>
<dbReference type="GO" id="GO:0022857">
    <property type="term" value="F:transmembrane transporter activity"/>
    <property type="evidence" value="ECO:0007669"/>
    <property type="project" value="InterPro"/>
</dbReference>
<reference evidence="7 8" key="1">
    <citation type="submission" date="2015-02" db="EMBL/GenBank/DDBJ databases">
        <title>Draft genome sequence of Kitasatospora griseola MF730-N6, a bafilomycin, terpentecin and satosporin producer.</title>
        <authorList>
            <person name="Arens J.C."/>
            <person name="Haltli B."/>
            <person name="Kerr R.G."/>
        </authorList>
    </citation>
    <scope>NUCLEOTIDE SEQUENCE [LARGE SCALE GENOMIC DNA]</scope>
    <source>
        <strain evidence="7 8">MF730-N6</strain>
    </source>
</reference>
<dbReference type="PANTHER" id="PTHR11662">
    <property type="entry name" value="SOLUTE CARRIER FAMILY 17"/>
    <property type="match status" value="1"/>
</dbReference>
<comment type="subcellular location">
    <subcellularLocation>
        <location evidence="1">Cell membrane</location>
        <topology evidence="1">Multi-pass membrane protein</topology>
    </subcellularLocation>
</comment>
<dbReference type="RefSeq" id="WP_043908008.1">
    <property type="nucleotide sequence ID" value="NZ_JXZB01000001.1"/>
</dbReference>
<feature type="transmembrane region" description="Helical" evidence="5">
    <location>
        <begin position="35"/>
        <end position="52"/>
    </location>
</feature>
<dbReference type="OrthoDB" id="8596007at2"/>
<feature type="transmembrane region" description="Helical" evidence="5">
    <location>
        <begin position="295"/>
        <end position="313"/>
    </location>
</feature>
<feature type="transmembrane region" description="Helical" evidence="5">
    <location>
        <begin position="153"/>
        <end position="172"/>
    </location>
</feature>
<keyword evidence="4 5" id="KW-0472">Membrane</keyword>
<dbReference type="STRING" id="2064.TR51_03960"/>
<feature type="transmembrane region" description="Helical" evidence="5">
    <location>
        <begin position="236"/>
        <end position="259"/>
    </location>
</feature>
<dbReference type="InterPro" id="IPR011701">
    <property type="entry name" value="MFS"/>
</dbReference>
<keyword evidence="3 5" id="KW-1133">Transmembrane helix</keyword>
<gene>
    <name evidence="7" type="ORF">TR51_03960</name>
</gene>
<organism evidence="7 8">
    <name type="scientific">Kitasatospora griseola</name>
    <name type="common">Streptomyces griseolosporeus</name>
    <dbReference type="NCBI Taxonomy" id="2064"/>
    <lineage>
        <taxon>Bacteria</taxon>
        <taxon>Bacillati</taxon>
        <taxon>Actinomycetota</taxon>
        <taxon>Actinomycetes</taxon>
        <taxon>Kitasatosporales</taxon>
        <taxon>Streptomycetaceae</taxon>
        <taxon>Kitasatospora</taxon>
    </lineage>
</organism>
<feature type="transmembrane region" description="Helical" evidence="5">
    <location>
        <begin position="325"/>
        <end position="348"/>
    </location>
</feature>
<evidence type="ECO:0000256" key="4">
    <source>
        <dbReference type="ARBA" id="ARBA00023136"/>
    </source>
</evidence>
<dbReference type="InterPro" id="IPR050382">
    <property type="entry name" value="MFS_Na/Anion_cotransporter"/>
</dbReference>
<evidence type="ECO:0000256" key="1">
    <source>
        <dbReference type="ARBA" id="ARBA00004651"/>
    </source>
</evidence>
<dbReference type="GO" id="GO:0005886">
    <property type="term" value="C:plasma membrane"/>
    <property type="evidence" value="ECO:0007669"/>
    <property type="project" value="UniProtKB-SubCell"/>
</dbReference>
<dbReference type="Pfam" id="PF07690">
    <property type="entry name" value="MFS_1"/>
    <property type="match status" value="1"/>
</dbReference>
<evidence type="ECO:0000259" key="6">
    <source>
        <dbReference type="PROSITE" id="PS50850"/>
    </source>
</evidence>
<comment type="caution">
    <text evidence="7">The sequence shown here is derived from an EMBL/GenBank/DDBJ whole genome shotgun (WGS) entry which is preliminary data.</text>
</comment>
<feature type="transmembrane region" description="Helical" evidence="5">
    <location>
        <begin position="202"/>
        <end position="224"/>
    </location>
</feature>
<protein>
    <submittedName>
        <fullName evidence="7">MFS transporter</fullName>
    </submittedName>
</protein>
<dbReference type="AlphaFoldDB" id="A0A0D0Q2D3"/>
<evidence type="ECO:0000313" key="8">
    <source>
        <dbReference type="Proteomes" id="UP000032066"/>
    </source>
</evidence>
<evidence type="ECO:0000313" key="7">
    <source>
        <dbReference type="EMBL" id="KIQ66672.1"/>
    </source>
</evidence>
<sequence length="404" mass="42188">MLFTAWLIDYADRLVINFVLPSVGEEFHLTHGQQGLIVSAFFLAYALAQIPGGMLTDRFGARRVITWALLAWSLFTALTGFAWSFAALLAVRFLFGAAEGVFPPASMKVLVERTTSEQRMGANGLIMSSNAVAAIAAPLAVAPLAAVFGWRSAFFSAAALGVFVVLAIRAWLPAPLHRGGPDAAQERHGMRHVMRHVLRIGVLWRFAAMLFGLNVVLGGLLTWAPSYLRTELGVPLTTVGVLMIAPAVASAVATIIGGRLSDRLGGHHRKLIVPSMAVAALALPAMAFSSSPVGFVVFATVVVIAASLAYMPILAAPLSGLPPACVGVGSAVIVLGGQVAGMVVPPVMGVITDAFSFEVAFASLVAGALVAALMAVLTPQDSASFRAAFDASARIRPTTDSEQS</sequence>
<dbReference type="Gene3D" id="1.20.1250.20">
    <property type="entry name" value="MFS general substrate transporter like domains"/>
    <property type="match status" value="2"/>
</dbReference>
<dbReference type="SUPFAM" id="SSF103473">
    <property type="entry name" value="MFS general substrate transporter"/>
    <property type="match status" value="1"/>
</dbReference>
<proteinExistence type="predicted"/>
<dbReference type="PANTHER" id="PTHR11662:SF399">
    <property type="entry name" value="FI19708P1-RELATED"/>
    <property type="match status" value="1"/>
</dbReference>
<feature type="transmembrane region" description="Helical" evidence="5">
    <location>
        <begin position="354"/>
        <end position="377"/>
    </location>
</feature>
<feature type="transmembrane region" description="Helical" evidence="5">
    <location>
        <begin position="89"/>
        <end position="111"/>
    </location>
</feature>
<feature type="domain" description="Major facilitator superfamily (MFS) profile" evidence="6">
    <location>
        <begin position="1"/>
        <end position="383"/>
    </location>
</feature>